<organism evidence="1 2">
    <name type="scientific">Portunus trituberculatus</name>
    <name type="common">Swimming crab</name>
    <name type="synonym">Neptunus trituberculatus</name>
    <dbReference type="NCBI Taxonomy" id="210409"/>
    <lineage>
        <taxon>Eukaryota</taxon>
        <taxon>Metazoa</taxon>
        <taxon>Ecdysozoa</taxon>
        <taxon>Arthropoda</taxon>
        <taxon>Crustacea</taxon>
        <taxon>Multicrustacea</taxon>
        <taxon>Malacostraca</taxon>
        <taxon>Eumalacostraca</taxon>
        <taxon>Eucarida</taxon>
        <taxon>Decapoda</taxon>
        <taxon>Pleocyemata</taxon>
        <taxon>Brachyura</taxon>
        <taxon>Eubrachyura</taxon>
        <taxon>Portunoidea</taxon>
        <taxon>Portunidae</taxon>
        <taxon>Portuninae</taxon>
        <taxon>Portunus</taxon>
    </lineage>
</organism>
<dbReference type="Proteomes" id="UP000324222">
    <property type="component" value="Unassembled WGS sequence"/>
</dbReference>
<accession>A0A5B7GTY1</accession>
<dbReference type="AlphaFoldDB" id="A0A5B7GTY1"/>
<evidence type="ECO:0000313" key="2">
    <source>
        <dbReference type="Proteomes" id="UP000324222"/>
    </source>
</evidence>
<evidence type="ECO:0000313" key="1">
    <source>
        <dbReference type="EMBL" id="MPC63691.1"/>
    </source>
</evidence>
<dbReference type="EMBL" id="VSRR010021143">
    <property type="protein sequence ID" value="MPC63691.1"/>
    <property type="molecule type" value="Genomic_DNA"/>
</dbReference>
<gene>
    <name evidence="1" type="ORF">E2C01_057793</name>
</gene>
<keyword evidence="2" id="KW-1185">Reference proteome</keyword>
<comment type="caution">
    <text evidence="1">The sequence shown here is derived from an EMBL/GenBank/DDBJ whole genome shotgun (WGS) entry which is preliminary data.</text>
</comment>
<proteinExistence type="predicted"/>
<reference evidence="1 2" key="1">
    <citation type="submission" date="2019-05" db="EMBL/GenBank/DDBJ databases">
        <title>Another draft genome of Portunus trituberculatus and its Hox gene families provides insights of decapod evolution.</title>
        <authorList>
            <person name="Jeong J.-H."/>
            <person name="Song I."/>
            <person name="Kim S."/>
            <person name="Choi T."/>
            <person name="Kim D."/>
            <person name="Ryu S."/>
            <person name="Kim W."/>
        </authorList>
    </citation>
    <scope>NUCLEOTIDE SEQUENCE [LARGE SCALE GENOMIC DNA]</scope>
    <source>
        <tissue evidence="1">Muscle</tissue>
    </source>
</reference>
<name>A0A5B7GTY1_PORTR</name>
<sequence length="39" mass="4622">MPPKTNTWGTEEHKDMQREVIKCLDNRIRRDGRILLVGD</sequence>
<protein>
    <submittedName>
        <fullName evidence="1">Uncharacterized protein</fullName>
    </submittedName>
</protein>